<dbReference type="AlphaFoldDB" id="A0A7R9QCC7"/>
<reference evidence="1" key="1">
    <citation type="submission" date="2020-11" db="EMBL/GenBank/DDBJ databases">
        <authorList>
            <person name="Tran Van P."/>
        </authorList>
    </citation>
    <scope>NUCLEOTIDE SEQUENCE</scope>
</reference>
<dbReference type="EMBL" id="CAJPVJ010000658">
    <property type="protein sequence ID" value="CAG2163086.1"/>
    <property type="molecule type" value="Genomic_DNA"/>
</dbReference>
<name>A0A7R9QCC7_9ACAR</name>
<accession>A0A7R9QCC7</accession>
<evidence type="ECO:0000313" key="2">
    <source>
        <dbReference type="Proteomes" id="UP000728032"/>
    </source>
</evidence>
<evidence type="ECO:0000313" key="1">
    <source>
        <dbReference type="EMBL" id="CAD7640651.1"/>
    </source>
</evidence>
<dbReference type="EMBL" id="OC915483">
    <property type="protein sequence ID" value="CAD7640651.1"/>
    <property type="molecule type" value="Genomic_DNA"/>
</dbReference>
<dbReference type="Pfam" id="PF16065">
    <property type="entry name" value="DUF4807"/>
    <property type="match status" value="1"/>
</dbReference>
<proteinExistence type="predicted"/>
<dbReference type="PANTHER" id="PTHR36693">
    <property type="entry name" value="GH02722P"/>
    <property type="match status" value="1"/>
</dbReference>
<dbReference type="InterPro" id="IPR032072">
    <property type="entry name" value="DUF4807"/>
</dbReference>
<keyword evidence="2" id="KW-1185">Reference proteome</keyword>
<dbReference type="OrthoDB" id="121932at2759"/>
<sequence>MHSFHCQMIRKLMSCIDYRRKVFTNLKQRLNTKCQTCDTTHRDHSSANTVESDDHQMPHLISLSVELQSMDHYLVIDKIWNRCLQELVTIRFRVEESFSWLSTLGGAYSSLGEYDITFAIKAGQISKSQLLLASITGDPNIVAKCGVFMAYSLCQQHRQPEAIQLIRRTLHPFIIRIEFCEQTVKSMFSALCYRIKHYYK</sequence>
<organism evidence="1">
    <name type="scientific">Oppiella nova</name>
    <dbReference type="NCBI Taxonomy" id="334625"/>
    <lineage>
        <taxon>Eukaryota</taxon>
        <taxon>Metazoa</taxon>
        <taxon>Ecdysozoa</taxon>
        <taxon>Arthropoda</taxon>
        <taxon>Chelicerata</taxon>
        <taxon>Arachnida</taxon>
        <taxon>Acari</taxon>
        <taxon>Acariformes</taxon>
        <taxon>Sarcoptiformes</taxon>
        <taxon>Oribatida</taxon>
        <taxon>Brachypylina</taxon>
        <taxon>Oppioidea</taxon>
        <taxon>Oppiidae</taxon>
        <taxon>Oppiella</taxon>
    </lineage>
</organism>
<dbReference type="Proteomes" id="UP000728032">
    <property type="component" value="Unassembled WGS sequence"/>
</dbReference>
<gene>
    <name evidence="1" type="ORF">ONB1V03_LOCUS2670</name>
</gene>
<protein>
    <submittedName>
        <fullName evidence="1">Uncharacterized protein</fullName>
    </submittedName>
</protein>
<dbReference type="PANTHER" id="PTHR36693:SF1">
    <property type="entry name" value="GH02722P"/>
    <property type="match status" value="1"/>
</dbReference>